<evidence type="ECO:0000256" key="7">
    <source>
        <dbReference type="ARBA" id="ARBA00023242"/>
    </source>
</evidence>
<dbReference type="Gene3D" id="1.25.10.10">
    <property type="entry name" value="Leucine-rich Repeat Variant"/>
    <property type="match status" value="1"/>
</dbReference>
<keyword evidence="5" id="KW-0677">Repeat</keyword>
<evidence type="ECO:0000256" key="2">
    <source>
        <dbReference type="ARBA" id="ARBA00004496"/>
    </source>
</evidence>
<reference evidence="10" key="1">
    <citation type="journal article" date="2023" name="Mol. Plant Microbe Interact.">
        <title>Elucidating the Obligate Nature and Biological Capacity of an Invasive Fungal Corn Pathogen.</title>
        <authorList>
            <person name="MacCready J.S."/>
            <person name="Roggenkamp E.M."/>
            <person name="Gdanetz K."/>
            <person name="Chilvers M.I."/>
        </authorList>
    </citation>
    <scope>NUCLEOTIDE SEQUENCE</scope>
    <source>
        <strain evidence="10">PM02</strain>
    </source>
</reference>
<dbReference type="Proteomes" id="UP001217918">
    <property type="component" value="Unassembled WGS sequence"/>
</dbReference>
<dbReference type="InterPro" id="IPR016024">
    <property type="entry name" value="ARM-type_fold"/>
</dbReference>
<dbReference type="InterPro" id="IPR011989">
    <property type="entry name" value="ARM-like"/>
</dbReference>
<dbReference type="PROSITE" id="PS50166">
    <property type="entry name" value="IMPORTIN_B_NT"/>
    <property type="match status" value="1"/>
</dbReference>
<dbReference type="Pfam" id="PF03810">
    <property type="entry name" value="IBN_N"/>
    <property type="match status" value="1"/>
</dbReference>
<dbReference type="Pfam" id="PF25780">
    <property type="entry name" value="TPR_IPO5"/>
    <property type="match status" value="2"/>
</dbReference>
<dbReference type="GO" id="GO:0005634">
    <property type="term" value="C:nucleus"/>
    <property type="evidence" value="ECO:0007669"/>
    <property type="project" value="UniProtKB-ARBA"/>
</dbReference>
<dbReference type="Pfam" id="PF13513">
    <property type="entry name" value="HEAT_EZ"/>
    <property type="match status" value="1"/>
</dbReference>
<feature type="repeat" description="HEAT" evidence="8">
    <location>
        <begin position="386"/>
        <end position="424"/>
    </location>
</feature>
<dbReference type="InterPro" id="IPR021133">
    <property type="entry name" value="HEAT_type_2"/>
</dbReference>
<protein>
    <recommendedName>
        <fullName evidence="9">Importin N-terminal domain-containing protein</fullName>
    </recommendedName>
</protein>
<evidence type="ECO:0000256" key="3">
    <source>
        <dbReference type="ARBA" id="ARBA00022448"/>
    </source>
</evidence>
<gene>
    <name evidence="10" type="ORF">P8C59_001047</name>
</gene>
<evidence type="ECO:0000256" key="4">
    <source>
        <dbReference type="ARBA" id="ARBA00022490"/>
    </source>
</evidence>
<accession>A0AAD9MBV5</accession>
<dbReference type="GO" id="GO:0031267">
    <property type="term" value="F:small GTPase binding"/>
    <property type="evidence" value="ECO:0007669"/>
    <property type="project" value="InterPro"/>
</dbReference>
<evidence type="ECO:0000313" key="10">
    <source>
        <dbReference type="EMBL" id="KAK2067291.1"/>
    </source>
</evidence>
<dbReference type="GO" id="GO:0006606">
    <property type="term" value="P:protein import into nucleus"/>
    <property type="evidence" value="ECO:0007669"/>
    <property type="project" value="InterPro"/>
</dbReference>
<keyword evidence="6" id="KW-0653">Protein transport</keyword>
<comment type="caution">
    <text evidence="10">The sequence shown here is derived from an EMBL/GenBank/DDBJ whole genome shotgun (WGS) entry which is preliminary data.</text>
</comment>
<dbReference type="InterPro" id="IPR040122">
    <property type="entry name" value="Importin_beta"/>
</dbReference>
<dbReference type="InterPro" id="IPR057672">
    <property type="entry name" value="TPR_IPO4/5"/>
</dbReference>
<evidence type="ECO:0000313" key="11">
    <source>
        <dbReference type="Proteomes" id="UP001217918"/>
    </source>
</evidence>
<organism evidence="10 11">
    <name type="scientific">Phyllachora maydis</name>
    <dbReference type="NCBI Taxonomy" id="1825666"/>
    <lineage>
        <taxon>Eukaryota</taxon>
        <taxon>Fungi</taxon>
        <taxon>Dikarya</taxon>
        <taxon>Ascomycota</taxon>
        <taxon>Pezizomycotina</taxon>
        <taxon>Sordariomycetes</taxon>
        <taxon>Sordariomycetidae</taxon>
        <taxon>Phyllachorales</taxon>
        <taxon>Phyllachoraceae</taxon>
        <taxon>Phyllachora</taxon>
    </lineage>
</organism>
<dbReference type="InterPro" id="IPR001494">
    <property type="entry name" value="Importin-beta_N"/>
</dbReference>
<evidence type="ECO:0000259" key="9">
    <source>
        <dbReference type="PROSITE" id="PS50166"/>
    </source>
</evidence>
<evidence type="ECO:0000256" key="1">
    <source>
        <dbReference type="ARBA" id="ARBA00004123"/>
    </source>
</evidence>
<dbReference type="AlphaFoldDB" id="A0AAD9MBV5"/>
<dbReference type="InterPro" id="IPR058584">
    <property type="entry name" value="IMB1_TNPO1-like_TPR"/>
</dbReference>
<feature type="domain" description="Importin N-terminal" evidence="9">
    <location>
        <begin position="24"/>
        <end position="92"/>
    </location>
</feature>
<name>A0AAD9MBV5_9PEZI</name>
<dbReference type="EMBL" id="JAQQPM010000001">
    <property type="protein sequence ID" value="KAK2067291.1"/>
    <property type="molecule type" value="Genomic_DNA"/>
</dbReference>
<proteinExistence type="predicted"/>
<keyword evidence="11" id="KW-1185">Reference proteome</keyword>
<evidence type="ECO:0000256" key="5">
    <source>
        <dbReference type="ARBA" id="ARBA00022737"/>
    </source>
</evidence>
<keyword evidence="4" id="KW-0963">Cytoplasm</keyword>
<dbReference type="PROSITE" id="PS50077">
    <property type="entry name" value="HEAT_REPEAT"/>
    <property type="match status" value="1"/>
</dbReference>
<sequence length="1066" mass="117662">MNAQTLASLLQESTVPDTQRVKVATAELQRNYYPHPESVLLLIEILSTHGDEKLRQQAAVQAARLVPKHWNKLENREQRNTARDHLVQVTLQEPSAKVRHAKCRLVALIADLDVSDGVWPELVPSVLGLVKSSDAAARQTGSYIMYSIIETRPTLFGDKLVPILGVFGQLLPDADIEVRINTMMSIGAMMVLFEPESDEESVQVLHSIIPAMIDVFKVVVEKQDDEKIVQAFDVFQQFLAYESKLLGPHLKPITELMIGLAANTNADADVRSQALSFLTQTVRYRRMKIQGMPDMGKQLTQKSMLILTEIDEDDEEDFNSPARCALTLIEQLATELPPRQVIVPLLDAFPNFSRSDDPGYRKAGILALGSAVEGAPDFISTQLKTAMPHVIRLLNDPDVGVRHAALVGLTHLAEDIPDNLASERETLLTALVKNLEAATTTTPDDRLALKKLDIIRTVCAALDAMSEGLEAEAIRPYAAVLVEKIGPLVGHDDYKIKIGAAGALGAIAESLGAEFKPYFQNTVDALGRFLSIKDSEEDIAIRSGVTDALGRVASAVGAETFAPYLTPIMDASEQGLHLDSARLRESSFILWSSLSKIYEMDFAPFLPRVFKGLFDSLEADEEEEVPELSEEDKGIVNLDGKKIKNLAGVSDEDEMDDDDDDWDEIGVTPEALEKEVAIEVLGDVITNSCDAGEVQSYLKKALEMIAPFIEHGYEGCRKAAIASLWRAYARVWQLFEKETGTGWEPGLPLKRTPDLSILELGQLVAKATLKIWADDHDRSVIIETITMLGTIITRSHPCQQDLGDDDDEQDVEGTSENDWLVSDTALDVVIGLAVALGTQFSELWKVFEKPILKFASSSESIERSTGIGVIAECAAHMGADVTPYTGKLLTILLKRLSDTDEETRSNAAYATGQLVFNSNDSSTYLPQYGTIMQKLEPMLQTSQARMRDNATGCICRMIMAHPDRVPLGDVLPVMVDMLPLKEDFEENKPVYHCIYTLYEHNEPTMQQLTPKLIPVFEKVLGEPEDQLEDETRLLIFKMVAALHGSQPELFHGHEELATVARQGLSA</sequence>
<evidence type="ECO:0000256" key="6">
    <source>
        <dbReference type="ARBA" id="ARBA00022927"/>
    </source>
</evidence>
<dbReference type="Pfam" id="PF25574">
    <property type="entry name" value="TPR_IMB1"/>
    <property type="match status" value="1"/>
</dbReference>
<keyword evidence="7" id="KW-0539">Nucleus</keyword>
<dbReference type="PANTHER" id="PTHR10527">
    <property type="entry name" value="IMPORTIN BETA"/>
    <property type="match status" value="1"/>
</dbReference>
<comment type="subcellular location">
    <subcellularLocation>
        <location evidence="2">Cytoplasm</location>
    </subcellularLocation>
    <subcellularLocation>
        <location evidence="1">Nucleus</location>
    </subcellularLocation>
</comment>
<evidence type="ECO:0000256" key="8">
    <source>
        <dbReference type="PROSITE-ProRule" id="PRU00103"/>
    </source>
</evidence>
<dbReference type="GO" id="GO:0005737">
    <property type="term" value="C:cytoplasm"/>
    <property type="evidence" value="ECO:0007669"/>
    <property type="project" value="UniProtKB-SubCell"/>
</dbReference>
<dbReference type="SUPFAM" id="SSF48371">
    <property type="entry name" value="ARM repeat"/>
    <property type="match status" value="2"/>
</dbReference>
<dbReference type="SMART" id="SM00913">
    <property type="entry name" value="IBN_N"/>
    <property type="match status" value="1"/>
</dbReference>
<keyword evidence="3" id="KW-0813">Transport</keyword>